<evidence type="ECO:0000313" key="2">
    <source>
        <dbReference type="EMBL" id="MFC4634296.1"/>
    </source>
</evidence>
<name>A0ABV9HXR1_9FLAO</name>
<dbReference type="Proteomes" id="UP001596043">
    <property type="component" value="Unassembled WGS sequence"/>
</dbReference>
<evidence type="ECO:0000256" key="1">
    <source>
        <dbReference type="SAM" id="SignalP"/>
    </source>
</evidence>
<proteinExistence type="predicted"/>
<evidence type="ECO:0000313" key="3">
    <source>
        <dbReference type="Proteomes" id="UP001596043"/>
    </source>
</evidence>
<feature type="signal peptide" evidence="1">
    <location>
        <begin position="1"/>
        <end position="17"/>
    </location>
</feature>
<dbReference type="EMBL" id="JBHSFV010000005">
    <property type="protein sequence ID" value="MFC4634296.1"/>
    <property type="molecule type" value="Genomic_DNA"/>
</dbReference>
<reference evidence="3" key="1">
    <citation type="journal article" date="2019" name="Int. J. Syst. Evol. Microbiol.">
        <title>The Global Catalogue of Microorganisms (GCM) 10K type strain sequencing project: providing services to taxonomists for standard genome sequencing and annotation.</title>
        <authorList>
            <consortium name="The Broad Institute Genomics Platform"/>
            <consortium name="The Broad Institute Genome Sequencing Center for Infectious Disease"/>
            <person name="Wu L."/>
            <person name="Ma J."/>
        </authorList>
    </citation>
    <scope>NUCLEOTIDE SEQUENCE [LARGE SCALE GENOMIC DNA]</scope>
    <source>
        <strain evidence="3">YJ-61-S</strain>
    </source>
</reference>
<feature type="chain" id="PRO_5046477882" evidence="1">
    <location>
        <begin position="18"/>
        <end position="141"/>
    </location>
</feature>
<dbReference type="RefSeq" id="WP_379978519.1">
    <property type="nucleotide sequence ID" value="NZ_JBHSFV010000005.1"/>
</dbReference>
<comment type="caution">
    <text evidence="2">The sequence shown here is derived from an EMBL/GenBank/DDBJ whole genome shotgun (WGS) entry which is preliminary data.</text>
</comment>
<keyword evidence="3" id="KW-1185">Reference proteome</keyword>
<sequence length="141" mass="15609">MKKILFLLLFLPILSFSQNLDVEKTGFNIKALTLTSSPRSILSYSANNEQIPSRIKPFDSRSRQEIYNANRSLIYTVQSSFAAKNIKNPVIAIALLDNGNSQTFWGNSSIDVKNIAYKPSNGGTVFSAYCAASYAANNPQY</sequence>
<gene>
    <name evidence="2" type="ORF">ACFO3O_10280</name>
</gene>
<accession>A0ABV9HXR1</accession>
<protein>
    <submittedName>
        <fullName evidence="2">Uncharacterized protein</fullName>
    </submittedName>
</protein>
<keyword evidence="1" id="KW-0732">Signal</keyword>
<organism evidence="2 3">
    <name type="scientific">Dokdonia ponticola</name>
    <dbReference type="NCBI Taxonomy" id="2041041"/>
    <lineage>
        <taxon>Bacteria</taxon>
        <taxon>Pseudomonadati</taxon>
        <taxon>Bacteroidota</taxon>
        <taxon>Flavobacteriia</taxon>
        <taxon>Flavobacteriales</taxon>
        <taxon>Flavobacteriaceae</taxon>
        <taxon>Dokdonia</taxon>
    </lineage>
</organism>